<dbReference type="Proteomes" id="UP001164746">
    <property type="component" value="Chromosome 6"/>
</dbReference>
<reference evidence="1" key="1">
    <citation type="submission" date="2022-11" db="EMBL/GenBank/DDBJ databases">
        <title>Centuries of genome instability and evolution in soft-shell clam transmissible cancer (bioRxiv).</title>
        <authorList>
            <person name="Hart S.F.M."/>
            <person name="Yonemitsu M.A."/>
            <person name="Giersch R.M."/>
            <person name="Beal B.F."/>
            <person name="Arriagada G."/>
            <person name="Davis B.W."/>
            <person name="Ostrander E.A."/>
            <person name="Goff S.P."/>
            <person name="Metzger M.J."/>
        </authorList>
    </citation>
    <scope>NUCLEOTIDE SEQUENCE</scope>
    <source>
        <strain evidence="1">MELC-2E11</strain>
        <tissue evidence="1">Siphon/mantle</tissue>
    </source>
</reference>
<sequence length="63" mass="7171">MCKKLLLSTKRIMTEDGTQGGFLRNVGPISCPQLTKIDLHQELIQKLTVQRSAVGRDMHKHRN</sequence>
<organism evidence="1 2">
    <name type="scientific">Mya arenaria</name>
    <name type="common">Soft-shell clam</name>
    <dbReference type="NCBI Taxonomy" id="6604"/>
    <lineage>
        <taxon>Eukaryota</taxon>
        <taxon>Metazoa</taxon>
        <taxon>Spiralia</taxon>
        <taxon>Lophotrochozoa</taxon>
        <taxon>Mollusca</taxon>
        <taxon>Bivalvia</taxon>
        <taxon>Autobranchia</taxon>
        <taxon>Heteroconchia</taxon>
        <taxon>Euheterodonta</taxon>
        <taxon>Imparidentia</taxon>
        <taxon>Neoheterodontei</taxon>
        <taxon>Myida</taxon>
        <taxon>Myoidea</taxon>
        <taxon>Myidae</taxon>
        <taxon>Mya</taxon>
    </lineage>
</organism>
<dbReference type="EMBL" id="CP111017">
    <property type="protein sequence ID" value="WAR08298.1"/>
    <property type="molecule type" value="Genomic_DNA"/>
</dbReference>
<keyword evidence="2" id="KW-1185">Reference proteome</keyword>
<evidence type="ECO:0000313" key="2">
    <source>
        <dbReference type="Proteomes" id="UP001164746"/>
    </source>
</evidence>
<protein>
    <submittedName>
        <fullName evidence="1">Uncharacterized protein</fullName>
    </submittedName>
</protein>
<proteinExistence type="predicted"/>
<name>A0ABY7EE78_MYAAR</name>
<gene>
    <name evidence="1" type="ORF">MAR_018256</name>
</gene>
<accession>A0ABY7EE78</accession>
<evidence type="ECO:0000313" key="1">
    <source>
        <dbReference type="EMBL" id="WAR08298.1"/>
    </source>
</evidence>